<keyword evidence="2" id="KW-1185">Reference proteome</keyword>
<evidence type="ECO:0000313" key="2">
    <source>
        <dbReference type="Proteomes" id="UP000346198"/>
    </source>
</evidence>
<accession>A0A6C2USE4</accession>
<name>A0A6C2USE4_9BACT</name>
<dbReference type="AlphaFoldDB" id="A0A6C2USE4"/>
<protein>
    <submittedName>
        <fullName evidence="1">Uncharacterized protein</fullName>
    </submittedName>
</protein>
<evidence type="ECO:0000313" key="1">
    <source>
        <dbReference type="EMBL" id="VGO23252.1"/>
    </source>
</evidence>
<proteinExistence type="predicted"/>
<gene>
    <name evidence="1" type="ORF">SCARR_05359</name>
</gene>
<dbReference type="EMBL" id="CAAHFH010000003">
    <property type="protein sequence ID" value="VGO23252.1"/>
    <property type="molecule type" value="Genomic_DNA"/>
</dbReference>
<sequence length="343" mass="37971">MNPVFEYKGEYYSVSKRGVLCKAEDPDDPWKPTNADDVLTDIYEPAYYLSWLVEDTESSLYLNDAIYNYLAYDWFTYNEPPYLSPACTFLASSEFQRHPNNLNPGVPILSIGTTDSAGILEATGIYIPPERMNHTSVNLLADEELLEIYFYVSHDPSYRFADIYRIVLDLSEDDFQDWTVAIDEGSGEYMFDIVVTVDQINAAVAAAHPEGVDPVLYADPNSLGQPSYFADNDGSESLFYTYYSTDLGGIPDRSEGQISAIRIFPKIANAMITSVNVQGSAFIITGTGTVGAAYTVVGSTNLNQSVDLWTIIESDSINEAGSFSNSIPLDPAFSHGYYQLTLP</sequence>
<dbReference type="Proteomes" id="UP000346198">
    <property type="component" value="Unassembled WGS sequence"/>
</dbReference>
<organism evidence="1 2">
    <name type="scientific">Pontiella sulfatireligans</name>
    <dbReference type="NCBI Taxonomy" id="2750658"/>
    <lineage>
        <taxon>Bacteria</taxon>
        <taxon>Pseudomonadati</taxon>
        <taxon>Kiritimatiellota</taxon>
        <taxon>Kiritimatiellia</taxon>
        <taxon>Kiritimatiellales</taxon>
        <taxon>Pontiellaceae</taxon>
        <taxon>Pontiella</taxon>
    </lineage>
</organism>
<reference evidence="1 2" key="1">
    <citation type="submission" date="2019-04" db="EMBL/GenBank/DDBJ databases">
        <authorList>
            <person name="Van Vliet M D."/>
        </authorList>
    </citation>
    <scope>NUCLEOTIDE SEQUENCE [LARGE SCALE GENOMIC DNA]</scope>
    <source>
        <strain evidence="1 2">F21</strain>
    </source>
</reference>